<dbReference type="GeneID" id="109464487"/>
<evidence type="ECO:0000313" key="3">
    <source>
        <dbReference type="RefSeq" id="XP_019617053.1"/>
    </source>
</evidence>
<dbReference type="OrthoDB" id="10570622at2759"/>
<organism evidence="2 3">
    <name type="scientific">Branchiostoma belcheri</name>
    <name type="common">Amphioxus</name>
    <dbReference type="NCBI Taxonomy" id="7741"/>
    <lineage>
        <taxon>Eukaryota</taxon>
        <taxon>Metazoa</taxon>
        <taxon>Chordata</taxon>
        <taxon>Cephalochordata</taxon>
        <taxon>Leptocardii</taxon>
        <taxon>Amphioxiformes</taxon>
        <taxon>Branchiostomatidae</taxon>
        <taxon>Branchiostoma</taxon>
    </lineage>
</organism>
<name>A0A6P4XY52_BRABE</name>
<dbReference type="AlphaFoldDB" id="A0A6P4XY52"/>
<dbReference type="RefSeq" id="XP_019617054.1">
    <property type="nucleotide sequence ID" value="XM_019761495.1"/>
</dbReference>
<dbReference type="Proteomes" id="UP000515135">
    <property type="component" value="Unplaced"/>
</dbReference>
<dbReference type="KEGG" id="bbel:109464487"/>
<reference evidence="3 4" key="1">
    <citation type="submission" date="2025-04" db="UniProtKB">
        <authorList>
            <consortium name="RefSeq"/>
        </authorList>
    </citation>
    <scope>IDENTIFICATION</scope>
    <source>
        <tissue evidence="3 4">Gonad</tissue>
    </source>
</reference>
<keyword evidence="2" id="KW-1185">Reference proteome</keyword>
<evidence type="ECO:0000313" key="2">
    <source>
        <dbReference type="Proteomes" id="UP000515135"/>
    </source>
</evidence>
<evidence type="ECO:0000313" key="4">
    <source>
        <dbReference type="RefSeq" id="XP_019617054.1"/>
    </source>
</evidence>
<feature type="compositionally biased region" description="Polar residues" evidence="1">
    <location>
        <begin position="156"/>
        <end position="168"/>
    </location>
</feature>
<feature type="compositionally biased region" description="Polar residues" evidence="1">
    <location>
        <begin position="228"/>
        <end position="249"/>
    </location>
</feature>
<evidence type="ECO:0000256" key="1">
    <source>
        <dbReference type="SAM" id="MobiDB-lite"/>
    </source>
</evidence>
<feature type="compositionally biased region" description="Basic and acidic residues" evidence="1">
    <location>
        <begin position="85"/>
        <end position="94"/>
    </location>
</feature>
<accession>A0A6P4XY52</accession>
<proteinExistence type="predicted"/>
<dbReference type="RefSeq" id="XP_019617053.1">
    <property type="nucleotide sequence ID" value="XM_019761494.1"/>
</dbReference>
<sequence>MAMPYSEAKDTVGSRGQLSQNSTSLEMYSWNMETWKVWCLYRLLQARREARGYPDVDSTTPKIVDVRSITIEEFDRMGKKARKRSATERSRETTTSRPPKVTKKSTENATSPPKSAERPKRCTKNVTSSQKRAEKSKRCTKNAMSLLLRDARLTSDTCVENAESSPSKSRPDISAKNADAGGSRSSKSCVQNADDKPRKRTHGTSTSAETDLRKQRKIYPGQKAVGKTSGSHTAPSSVPTSISNVSTPASVACAAQQKPASVACAAQQKPSAPRPQQGVETSRQRPSHFWQPWQDHTYFRGETK</sequence>
<feature type="region of interest" description="Disordered" evidence="1">
    <location>
        <begin position="156"/>
        <end position="304"/>
    </location>
</feature>
<gene>
    <name evidence="3 4" type="primary">LOC109464487</name>
</gene>
<feature type="region of interest" description="Disordered" evidence="1">
    <location>
        <begin position="76"/>
        <end position="141"/>
    </location>
</feature>
<protein>
    <submittedName>
        <fullName evidence="3 4">Uncharacterized protein LOC109464487</fullName>
    </submittedName>
</protein>